<evidence type="ECO:0000256" key="1">
    <source>
        <dbReference type="SAM" id="MobiDB-lite"/>
    </source>
</evidence>
<dbReference type="Proteomes" id="UP001159428">
    <property type="component" value="Unassembled WGS sequence"/>
</dbReference>
<dbReference type="AlphaFoldDB" id="A0AAU9Y4U9"/>
<feature type="region of interest" description="Disordered" evidence="1">
    <location>
        <begin position="53"/>
        <end position="93"/>
    </location>
</feature>
<name>A0AAU9Y4U9_9CNID</name>
<evidence type="ECO:0000313" key="3">
    <source>
        <dbReference type="Proteomes" id="UP001159428"/>
    </source>
</evidence>
<sequence length="245" mass="28652">MAASDDQQNYLATVLTSLILYSCQNYALCFTSLREMLARNVFWSKERKSRAWTGLGSNNRPSEGNSFSKIPNEGQKSCSRAVEPSPKKVQQKDKRGSGLWRVGFLWKSLRRRKHWSRSYSREKIPCKQRLNQHRNNIETTSKQQLKDNETVEDIKKKAMESLRETKKRNSYEGGASPERRKSRRAEPLVDFLREKAAAEREIRQQELRAKQQEQESQQQMMKATILQQQQMNTAFLTVVHKLLDK</sequence>
<feature type="compositionally biased region" description="Polar residues" evidence="1">
    <location>
        <begin position="55"/>
        <end position="78"/>
    </location>
</feature>
<reference evidence="2 3" key="1">
    <citation type="submission" date="2022-05" db="EMBL/GenBank/DDBJ databases">
        <authorList>
            <consortium name="Genoscope - CEA"/>
            <person name="William W."/>
        </authorList>
    </citation>
    <scope>NUCLEOTIDE SEQUENCE [LARGE SCALE GENOMIC DNA]</scope>
</reference>
<organism evidence="2 3">
    <name type="scientific">Pocillopora meandrina</name>
    <dbReference type="NCBI Taxonomy" id="46732"/>
    <lineage>
        <taxon>Eukaryota</taxon>
        <taxon>Metazoa</taxon>
        <taxon>Cnidaria</taxon>
        <taxon>Anthozoa</taxon>
        <taxon>Hexacorallia</taxon>
        <taxon>Scleractinia</taxon>
        <taxon>Astrocoeniina</taxon>
        <taxon>Pocilloporidae</taxon>
        <taxon>Pocillopora</taxon>
    </lineage>
</organism>
<keyword evidence="3" id="KW-1185">Reference proteome</keyword>
<comment type="caution">
    <text evidence="2">The sequence shown here is derived from an EMBL/GenBank/DDBJ whole genome shotgun (WGS) entry which is preliminary data.</text>
</comment>
<gene>
    <name evidence="2" type="ORF">PMEA_00003439</name>
</gene>
<evidence type="ECO:0000313" key="2">
    <source>
        <dbReference type="EMBL" id="CAH3165386.1"/>
    </source>
</evidence>
<accession>A0AAU9Y4U9</accession>
<proteinExistence type="predicted"/>
<protein>
    <submittedName>
        <fullName evidence="2">Uncharacterized protein</fullName>
    </submittedName>
</protein>
<feature type="compositionally biased region" description="Basic and acidic residues" evidence="1">
    <location>
        <begin position="159"/>
        <end position="170"/>
    </location>
</feature>
<dbReference type="EMBL" id="CALNXJ010000116">
    <property type="protein sequence ID" value="CAH3165386.1"/>
    <property type="molecule type" value="Genomic_DNA"/>
</dbReference>
<feature type="region of interest" description="Disordered" evidence="1">
    <location>
        <begin position="159"/>
        <end position="189"/>
    </location>
</feature>